<protein>
    <submittedName>
        <fullName evidence="1">Uncharacterized protein</fullName>
    </submittedName>
</protein>
<evidence type="ECO:0000313" key="1">
    <source>
        <dbReference type="EMBL" id="KAI0055264.1"/>
    </source>
</evidence>
<keyword evidence="2" id="KW-1185">Reference proteome</keyword>
<gene>
    <name evidence="1" type="ORF">BV25DRAFT_1996235</name>
</gene>
<reference evidence="1" key="1">
    <citation type="submission" date="2021-03" db="EMBL/GenBank/DDBJ databases">
        <authorList>
            <consortium name="DOE Joint Genome Institute"/>
            <person name="Ahrendt S."/>
            <person name="Looney B.P."/>
            <person name="Miyauchi S."/>
            <person name="Morin E."/>
            <person name="Drula E."/>
            <person name="Courty P.E."/>
            <person name="Chicoki N."/>
            <person name="Fauchery L."/>
            <person name="Kohler A."/>
            <person name="Kuo A."/>
            <person name="Labutti K."/>
            <person name="Pangilinan J."/>
            <person name="Lipzen A."/>
            <person name="Riley R."/>
            <person name="Andreopoulos W."/>
            <person name="He G."/>
            <person name="Johnson J."/>
            <person name="Barry K.W."/>
            <person name="Grigoriev I.V."/>
            <person name="Nagy L."/>
            <person name="Hibbett D."/>
            <person name="Henrissat B."/>
            <person name="Matheny P.B."/>
            <person name="Labbe J."/>
            <person name="Martin F."/>
        </authorList>
    </citation>
    <scope>NUCLEOTIDE SEQUENCE</scope>
    <source>
        <strain evidence="1">HHB10654</strain>
    </source>
</reference>
<dbReference type="EMBL" id="MU277301">
    <property type="protein sequence ID" value="KAI0055264.1"/>
    <property type="molecule type" value="Genomic_DNA"/>
</dbReference>
<organism evidence="1 2">
    <name type="scientific">Artomyces pyxidatus</name>
    <dbReference type="NCBI Taxonomy" id="48021"/>
    <lineage>
        <taxon>Eukaryota</taxon>
        <taxon>Fungi</taxon>
        <taxon>Dikarya</taxon>
        <taxon>Basidiomycota</taxon>
        <taxon>Agaricomycotina</taxon>
        <taxon>Agaricomycetes</taxon>
        <taxon>Russulales</taxon>
        <taxon>Auriscalpiaceae</taxon>
        <taxon>Artomyces</taxon>
    </lineage>
</organism>
<evidence type="ECO:0000313" key="2">
    <source>
        <dbReference type="Proteomes" id="UP000814140"/>
    </source>
</evidence>
<accession>A0ACB8SFH0</accession>
<comment type="caution">
    <text evidence="1">The sequence shown here is derived from an EMBL/GenBank/DDBJ whole genome shotgun (WGS) entry which is preliminary data.</text>
</comment>
<name>A0ACB8SFH0_9AGAM</name>
<dbReference type="Proteomes" id="UP000814140">
    <property type="component" value="Unassembled WGS sequence"/>
</dbReference>
<reference evidence="1" key="2">
    <citation type="journal article" date="2022" name="New Phytol.">
        <title>Evolutionary transition to the ectomycorrhizal habit in the genomes of a hyperdiverse lineage of mushroom-forming fungi.</title>
        <authorList>
            <person name="Looney B."/>
            <person name="Miyauchi S."/>
            <person name="Morin E."/>
            <person name="Drula E."/>
            <person name="Courty P.E."/>
            <person name="Kohler A."/>
            <person name="Kuo A."/>
            <person name="LaButti K."/>
            <person name="Pangilinan J."/>
            <person name="Lipzen A."/>
            <person name="Riley R."/>
            <person name="Andreopoulos W."/>
            <person name="He G."/>
            <person name="Johnson J."/>
            <person name="Nolan M."/>
            <person name="Tritt A."/>
            <person name="Barry K.W."/>
            <person name="Grigoriev I.V."/>
            <person name="Nagy L.G."/>
            <person name="Hibbett D."/>
            <person name="Henrissat B."/>
            <person name="Matheny P.B."/>
            <person name="Labbe J."/>
            <person name="Martin F.M."/>
        </authorList>
    </citation>
    <scope>NUCLEOTIDE SEQUENCE</scope>
    <source>
        <strain evidence="1">HHB10654</strain>
    </source>
</reference>
<proteinExistence type="predicted"/>
<sequence>MLPHACPRRRYRVVLEDVGERLQLCLGYAALFGALDGALSGIGALHAAGLLHGDVGAHSILRVRRAGSAGHMGVVVDVDCAAADMRAGTMPFMAVEVMFRQYHIASVTRELLSAPAPPFRSHVFHDVEAVWWICLWFLCCYAPAASTIRRGLDHPLDALHRVLGTVLPPSMHPALTVELFEWQMAIKERKGAVYRRCVDMDGRVIAGESPALVEDGRLVLQRMIQAVGEHSDLQRAVASVHPKKLGNEDSV</sequence>